<dbReference type="InterPro" id="IPR023828">
    <property type="entry name" value="Peptidase_S8_Ser-AS"/>
</dbReference>
<dbReference type="Proteomes" id="UP000006729">
    <property type="component" value="Chromosome 2"/>
</dbReference>
<dbReference type="GO" id="GO:0006508">
    <property type="term" value="P:proteolysis"/>
    <property type="evidence" value="ECO:0000318"/>
    <property type="project" value="GO_Central"/>
</dbReference>
<dbReference type="GO" id="GO:0005576">
    <property type="term" value="C:extracellular region"/>
    <property type="evidence" value="ECO:0000318"/>
    <property type="project" value="GO_Central"/>
</dbReference>
<dbReference type="AlphaFoldDB" id="A0A2K2BJ45"/>
<dbReference type="EMBL" id="CM009291">
    <property type="protein sequence ID" value="PNT49805.1"/>
    <property type="molecule type" value="Genomic_DNA"/>
</dbReference>
<evidence type="ECO:0000256" key="1">
    <source>
        <dbReference type="ARBA" id="ARBA00002076"/>
    </source>
</evidence>
<dbReference type="STRING" id="3694.A0A2K2BJ45"/>
<evidence type="ECO:0000313" key="14">
    <source>
        <dbReference type="Proteomes" id="UP000006729"/>
    </source>
</evidence>
<organism evidence="13 14">
    <name type="scientific">Populus trichocarpa</name>
    <name type="common">Western balsam poplar</name>
    <name type="synonym">Populus balsamifera subsp. trichocarpa</name>
    <dbReference type="NCBI Taxonomy" id="3694"/>
    <lineage>
        <taxon>Eukaryota</taxon>
        <taxon>Viridiplantae</taxon>
        <taxon>Streptophyta</taxon>
        <taxon>Embryophyta</taxon>
        <taxon>Tracheophyta</taxon>
        <taxon>Spermatophyta</taxon>
        <taxon>Magnoliopsida</taxon>
        <taxon>eudicotyledons</taxon>
        <taxon>Gunneridae</taxon>
        <taxon>Pentapetalae</taxon>
        <taxon>rosids</taxon>
        <taxon>fabids</taxon>
        <taxon>Malpighiales</taxon>
        <taxon>Salicaceae</taxon>
        <taxon>Saliceae</taxon>
        <taxon>Populus</taxon>
    </lineage>
</organism>
<comment type="subcellular location">
    <subcellularLocation>
        <location evidence="2">Secreted</location>
        <location evidence="2">Extracellular space</location>
        <location evidence="2">Apoplast</location>
    </subcellularLocation>
</comment>
<dbReference type="Pfam" id="PF17766">
    <property type="entry name" value="fn3_6"/>
    <property type="match status" value="1"/>
</dbReference>
<keyword evidence="7" id="KW-0378">Hydrolase</keyword>
<keyword evidence="5" id="KW-0645">Protease</keyword>
<dbReference type="GO" id="GO:0048046">
    <property type="term" value="C:apoplast"/>
    <property type="evidence" value="ECO:0007669"/>
    <property type="project" value="UniProtKB-SubCell"/>
</dbReference>
<dbReference type="PANTHER" id="PTHR10795">
    <property type="entry name" value="PROPROTEIN CONVERTASE SUBTILISIN/KEXIN"/>
    <property type="match status" value="1"/>
</dbReference>
<proteinExistence type="inferred from homology"/>
<sequence length="376" mass="39787">MTVAASYTDRRFPTTVKLGNGQTFEGASLYSGKSTAQLPLEYGGTAGGEGAKYCISRSLKKKLVKGKIVVCETGVNGRAQKGEQVKLAGAGLLLINPVTGGEELFTETHILPASSLGASAGMAVKKYVNSAKRETASIAFKGTIYGDPAPMVAAFSSRGPSSVGSEVMKPDVTAPGVNILAVWPPMTSPTRLKSDKRSALFSIISGTSMSCPHVSGLAAPLKSVHKEWSPAAIKSAIMTTASMSYRQQKISNCRLSRSTVTCPDDKVLQTGDLNYPSFAVNFEGNSQNNRVTFKRTLTNVGFPLSTYTVKVKEPNGVSVILEPRSLSFVKLGQKLSYNVTFVESGGRDSASSSSFGSIVLVLGKYSVRSPIAVTWQ</sequence>
<evidence type="ECO:0000256" key="6">
    <source>
        <dbReference type="ARBA" id="ARBA00022729"/>
    </source>
</evidence>
<dbReference type="PROSITE" id="PS00138">
    <property type="entry name" value="SUBTILASE_SER"/>
    <property type="match status" value="1"/>
</dbReference>
<evidence type="ECO:0000259" key="12">
    <source>
        <dbReference type="Pfam" id="PF17766"/>
    </source>
</evidence>
<dbReference type="InterPro" id="IPR000209">
    <property type="entry name" value="Peptidase_S8/S53_dom"/>
</dbReference>
<comment type="caution">
    <text evidence="9">Lacks conserved residue(s) required for the propagation of feature annotation.</text>
</comment>
<evidence type="ECO:0000256" key="5">
    <source>
        <dbReference type="ARBA" id="ARBA00022670"/>
    </source>
</evidence>
<dbReference type="CDD" id="cd02120">
    <property type="entry name" value="PA_subtilisin_like"/>
    <property type="match status" value="1"/>
</dbReference>
<evidence type="ECO:0000256" key="2">
    <source>
        <dbReference type="ARBA" id="ARBA00004271"/>
    </source>
</evidence>
<feature type="domain" description="Subtilisin-like protease fibronectin type-III" evidence="12">
    <location>
        <begin position="272"/>
        <end position="373"/>
    </location>
</feature>
<protein>
    <recommendedName>
        <fullName evidence="15">Subtilisin-like protease fibronectin type-III domain-containing protein</fullName>
    </recommendedName>
</protein>
<evidence type="ECO:0000256" key="3">
    <source>
        <dbReference type="ARBA" id="ARBA00011073"/>
    </source>
</evidence>
<name>A0A2K2BJ45_POPTR</name>
<evidence type="ECO:0000256" key="4">
    <source>
        <dbReference type="ARBA" id="ARBA00022523"/>
    </source>
</evidence>
<dbReference type="FunFam" id="3.50.30.30:FF:000005">
    <property type="entry name" value="subtilisin-like protease SBT1.5"/>
    <property type="match status" value="1"/>
</dbReference>
<comment type="function">
    <text evidence="1">Required for arbuscular mycorrhiza (AM) development during AM symbiosis with AM fungi (e.g. Glomeromycota intraradices).</text>
</comment>
<gene>
    <name evidence="13" type="ORF">POPTR_002G152000</name>
</gene>
<comment type="similarity">
    <text evidence="3 9">Belongs to the peptidase S8 family.</text>
</comment>
<dbReference type="InterPro" id="IPR041469">
    <property type="entry name" value="Subtilisin-like_FN3"/>
</dbReference>
<evidence type="ECO:0000256" key="7">
    <source>
        <dbReference type="ARBA" id="ARBA00022801"/>
    </source>
</evidence>
<dbReference type="Gene3D" id="3.40.50.200">
    <property type="entry name" value="Peptidase S8/S53 domain"/>
    <property type="match status" value="1"/>
</dbReference>
<dbReference type="InParanoid" id="A0A2K2BJ45"/>
<dbReference type="SUPFAM" id="SSF52743">
    <property type="entry name" value="Subtilisin-like"/>
    <property type="match status" value="1"/>
</dbReference>
<dbReference type="InterPro" id="IPR003137">
    <property type="entry name" value="PA_domain"/>
</dbReference>
<accession>A0A2K2BJ45</accession>
<dbReference type="Gene3D" id="2.60.40.2310">
    <property type="match status" value="1"/>
</dbReference>
<evidence type="ECO:0008006" key="15">
    <source>
        <dbReference type="Google" id="ProtNLM"/>
    </source>
</evidence>
<evidence type="ECO:0000259" key="10">
    <source>
        <dbReference type="Pfam" id="PF00082"/>
    </source>
</evidence>
<keyword evidence="14" id="KW-1185">Reference proteome</keyword>
<keyword evidence="8" id="KW-0720">Serine protease</keyword>
<dbReference type="Pfam" id="PF00082">
    <property type="entry name" value="Peptidase_S8"/>
    <property type="match status" value="1"/>
</dbReference>
<feature type="domain" description="PA" evidence="11">
    <location>
        <begin position="59"/>
        <end position="123"/>
    </location>
</feature>
<reference evidence="13 14" key="1">
    <citation type="journal article" date="2006" name="Science">
        <title>The genome of black cottonwood, Populus trichocarpa (Torr. &amp; Gray).</title>
        <authorList>
            <person name="Tuskan G.A."/>
            <person name="Difazio S."/>
            <person name="Jansson S."/>
            <person name="Bohlmann J."/>
            <person name="Grigoriev I."/>
            <person name="Hellsten U."/>
            <person name="Putnam N."/>
            <person name="Ralph S."/>
            <person name="Rombauts S."/>
            <person name="Salamov A."/>
            <person name="Schein J."/>
            <person name="Sterck L."/>
            <person name="Aerts A."/>
            <person name="Bhalerao R.R."/>
            <person name="Bhalerao R.P."/>
            <person name="Blaudez D."/>
            <person name="Boerjan W."/>
            <person name="Brun A."/>
            <person name="Brunner A."/>
            <person name="Busov V."/>
            <person name="Campbell M."/>
            <person name="Carlson J."/>
            <person name="Chalot M."/>
            <person name="Chapman J."/>
            <person name="Chen G.L."/>
            <person name="Cooper D."/>
            <person name="Coutinho P.M."/>
            <person name="Couturier J."/>
            <person name="Covert S."/>
            <person name="Cronk Q."/>
            <person name="Cunningham R."/>
            <person name="Davis J."/>
            <person name="Degroeve S."/>
            <person name="Dejardin A."/>
            <person name="Depamphilis C."/>
            <person name="Detter J."/>
            <person name="Dirks B."/>
            <person name="Dubchak I."/>
            <person name="Duplessis S."/>
            <person name="Ehlting J."/>
            <person name="Ellis B."/>
            <person name="Gendler K."/>
            <person name="Goodstein D."/>
            <person name="Gribskov M."/>
            <person name="Grimwood J."/>
            <person name="Groover A."/>
            <person name="Gunter L."/>
            <person name="Hamberger B."/>
            <person name="Heinze B."/>
            <person name="Helariutta Y."/>
            <person name="Henrissat B."/>
            <person name="Holligan D."/>
            <person name="Holt R."/>
            <person name="Huang W."/>
            <person name="Islam-Faridi N."/>
            <person name="Jones S."/>
            <person name="Jones-Rhoades M."/>
            <person name="Jorgensen R."/>
            <person name="Joshi C."/>
            <person name="Kangasjarvi J."/>
            <person name="Karlsson J."/>
            <person name="Kelleher C."/>
            <person name="Kirkpatrick R."/>
            <person name="Kirst M."/>
            <person name="Kohler A."/>
            <person name="Kalluri U."/>
            <person name="Larimer F."/>
            <person name="Leebens-Mack J."/>
            <person name="Leple J.C."/>
            <person name="Locascio P."/>
            <person name="Lou Y."/>
            <person name="Lucas S."/>
            <person name="Martin F."/>
            <person name="Montanini B."/>
            <person name="Napoli C."/>
            <person name="Nelson D.R."/>
            <person name="Nelson C."/>
            <person name="Nieminen K."/>
            <person name="Nilsson O."/>
            <person name="Pereda V."/>
            <person name="Peter G."/>
            <person name="Philippe R."/>
            <person name="Pilate G."/>
            <person name="Poliakov A."/>
            <person name="Razumovskaya J."/>
            <person name="Richardson P."/>
            <person name="Rinaldi C."/>
            <person name="Ritland K."/>
            <person name="Rouze P."/>
            <person name="Ryaboy D."/>
            <person name="Schmutz J."/>
            <person name="Schrader J."/>
            <person name="Segerman B."/>
            <person name="Shin H."/>
            <person name="Siddiqui A."/>
            <person name="Sterky F."/>
            <person name="Terry A."/>
            <person name="Tsai C.J."/>
            <person name="Uberbacher E."/>
            <person name="Unneberg P."/>
            <person name="Vahala J."/>
            <person name="Wall K."/>
            <person name="Wessler S."/>
            <person name="Yang G."/>
            <person name="Yin T."/>
            <person name="Douglas C."/>
            <person name="Marra M."/>
            <person name="Sandberg G."/>
            <person name="Van de Peer Y."/>
            <person name="Rokhsar D."/>
        </authorList>
    </citation>
    <scope>NUCLEOTIDE SEQUENCE [LARGE SCALE GENOMIC DNA]</scope>
    <source>
        <strain evidence="14">cv. Nisqually</strain>
    </source>
</reference>
<dbReference type="Pfam" id="PF02225">
    <property type="entry name" value="PA"/>
    <property type="match status" value="1"/>
</dbReference>
<feature type="domain" description="Peptidase S8/S53" evidence="10">
    <location>
        <begin position="133"/>
        <end position="244"/>
    </location>
</feature>
<evidence type="ECO:0000256" key="9">
    <source>
        <dbReference type="PROSITE-ProRule" id="PRU01240"/>
    </source>
</evidence>
<keyword evidence="4" id="KW-0052">Apoplast</keyword>
<evidence type="ECO:0000256" key="8">
    <source>
        <dbReference type="ARBA" id="ARBA00022825"/>
    </source>
</evidence>
<evidence type="ECO:0000259" key="11">
    <source>
        <dbReference type="Pfam" id="PF02225"/>
    </source>
</evidence>
<dbReference type="Gene3D" id="3.50.30.30">
    <property type="match status" value="1"/>
</dbReference>
<dbReference type="InterPro" id="IPR045051">
    <property type="entry name" value="SBT"/>
</dbReference>
<keyword evidence="6" id="KW-0732">Signal</keyword>
<evidence type="ECO:0000313" key="13">
    <source>
        <dbReference type="EMBL" id="PNT49805.1"/>
    </source>
</evidence>
<dbReference type="GO" id="GO:0004252">
    <property type="term" value="F:serine-type endopeptidase activity"/>
    <property type="evidence" value="ECO:0000318"/>
    <property type="project" value="GO_Central"/>
</dbReference>
<dbReference type="InterPro" id="IPR036852">
    <property type="entry name" value="Peptidase_S8/S53_dom_sf"/>
</dbReference>
<dbReference type="GO" id="GO:0009610">
    <property type="term" value="P:response to symbiotic fungus"/>
    <property type="evidence" value="ECO:0007669"/>
    <property type="project" value="UniProtKB-ARBA"/>
</dbReference>
<dbReference type="PROSITE" id="PS51892">
    <property type="entry name" value="SUBTILASE"/>
    <property type="match status" value="1"/>
</dbReference>